<feature type="transmembrane region" description="Helical" evidence="1">
    <location>
        <begin position="213"/>
        <end position="235"/>
    </location>
</feature>
<evidence type="ECO:0000313" key="2">
    <source>
        <dbReference type="EMBL" id="ROZ62694.1"/>
    </source>
</evidence>
<sequence>MRGRDPHESGRVASSLELLFDLTFVVAFGIAGNEFPHMAAEGEILLASAGYVFVLFAVIWSWINYTWFASAFDTDDWAYRLVTMVIMCGVVVLALGIPPFFDSLHHGHVDNTVMVMGYVVMRIGMALHWGWAYLQAPEFRAGARIYLATLLAAQVGWVILALAHTSLRVFVLVGLTLLVVELGGPFLGERVTTQREGQGSHTPWHPHHLAERYGLLTIITLGEGVVGTVAALSPMVEEAGGWSLDSVLVVIAGIGLTLAIWWLYFSVDWGTLLHAHPTRCFGWGYGHIVLFMAIAAVGAGLHVAGYVLNHEAHRSGTLAVASVAVPVLAFILTLMWLYGRLTRTFDAVHIAMVEVMVILLVGALGMAAAEVPMGWCLLVAMAAPAVAVVLYETVGHRHQERLFIVS</sequence>
<reference evidence="2 3" key="1">
    <citation type="submission" date="2018-10" db="EMBL/GenBank/DDBJ databases">
        <title>Kocuria sp. M5W7-7, whole genome shotgun sequence.</title>
        <authorList>
            <person name="Tuo L."/>
        </authorList>
    </citation>
    <scope>NUCLEOTIDE SEQUENCE [LARGE SCALE GENOMIC DNA]</scope>
    <source>
        <strain evidence="2 3">M5W7-7</strain>
    </source>
</reference>
<feature type="transmembrane region" description="Helical" evidence="1">
    <location>
        <begin position="247"/>
        <end position="267"/>
    </location>
</feature>
<organism evidence="2 3">
    <name type="scientific">Kocuria soli</name>
    <dbReference type="NCBI Taxonomy" id="2485125"/>
    <lineage>
        <taxon>Bacteria</taxon>
        <taxon>Bacillati</taxon>
        <taxon>Actinomycetota</taxon>
        <taxon>Actinomycetes</taxon>
        <taxon>Micrococcales</taxon>
        <taxon>Micrococcaceae</taxon>
        <taxon>Kocuria</taxon>
    </lineage>
</organism>
<name>A0A3N3ZP42_9MICC</name>
<evidence type="ECO:0000256" key="1">
    <source>
        <dbReference type="SAM" id="Phobius"/>
    </source>
</evidence>
<feature type="transmembrane region" description="Helical" evidence="1">
    <location>
        <begin position="319"/>
        <end position="338"/>
    </location>
</feature>
<dbReference type="Proteomes" id="UP000270616">
    <property type="component" value="Unassembled WGS sequence"/>
</dbReference>
<dbReference type="AlphaFoldDB" id="A0A3N3ZP42"/>
<keyword evidence="1" id="KW-0472">Membrane</keyword>
<dbReference type="Pfam" id="PF06772">
    <property type="entry name" value="LtrA"/>
    <property type="match status" value="1"/>
</dbReference>
<keyword evidence="3" id="KW-1185">Reference proteome</keyword>
<dbReference type="PANTHER" id="PTHR36840">
    <property type="entry name" value="BLL5714 PROTEIN"/>
    <property type="match status" value="1"/>
</dbReference>
<keyword evidence="1" id="KW-1133">Transmembrane helix</keyword>
<dbReference type="InterPro" id="IPR010640">
    <property type="entry name" value="Low_temperature_requirement_A"/>
</dbReference>
<dbReference type="PANTHER" id="PTHR36840:SF1">
    <property type="entry name" value="BLL5714 PROTEIN"/>
    <property type="match status" value="1"/>
</dbReference>
<keyword evidence="1" id="KW-0812">Transmembrane</keyword>
<evidence type="ECO:0000313" key="3">
    <source>
        <dbReference type="Proteomes" id="UP000270616"/>
    </source>
</evidence>
<gene>
    <name evidence="2" type="ORF">EDL96_09530</name>
</gene>
<proteinExistence type="predicted"/>
<accession>A0A3N3ZP42</accession>
<comment type="caution">
    <text evidence="2">The sequence shown here is derived from an EMBL/GenBank/DDBJ whole genome shotgun (WGS) entry which is preliminary data.</text>
</comment>
<dbReference type="OrthoDB" id="7698234at2"/>
<feature type="transmembrane region" description="Helical" evidence="1">
    <location>
        <begin position="145"/>
        <end position="163"/>
    </location>
</feature>
<feature type="transmembrane region" description="Helical" evidence="1">
    <location>
        <begin position="372"/>
        <end position="391"/>
    </location>
</feature>
<feature type="transmembrane region" description="Helical" evidence="1">
    <location>
        <begin position="77"/>
        <end position="101"/>
    </location>
</feature>
<feature type="transmembrane region" description="Helical" evidence="1">
    <location>
        <begin position="345"/>
        <end position="366"/>
    </location>
</feature>
<feature type="transmembrane region" description="Helical" evidence="1">
    <location>
        <begin position="44"/>
        <end position="65"/>
    </location>
</feature>
<feature type="transmembrane region" description="Helical" evidence="1">
    <location>
        <begin position="113"/>
        <end position="133"/>
    </location>
</feature>
<feature type="transmembrane region" description="Helical" evidence="1">
    <location>
        <begin position="288"/>
        <end position="307"/>
    </location>
</feature>
<feature type="transmembrane region" description="Helical" evidence="1">
    <location>
        <begin position="169"/>
        <end position="188"/>
    </location>
</feature>
<dbReference type="EMBL" id="RKMF01000011">
    <property type="protein sequence ID" value="ROZ62694.1"/>
    <property type="molecule type" value="Genomic_DNA"/>
</dbReference>
<feature type="transmembrane region" description="Helical" evidence="1">
    <location>
        <begin position="12"/>
        <end position="32"/>
    </location>
</feature>
<protein>
    <submittedName>
        <fullName evidence="2">Low temperature requirement protein A</fullName>
    </submittedName>
</protein>